<accession>A0A2T2NI99</accession>
<dbReference type="OrthoDB" id="4158087at2759"/>
<dbReference type="STRING" id="1448308.A0A2T2NI99"/>
<gene>
    <name evidence="2" type="ORF">BS50DRAFT_622392</name>
</gene>
<sequence length="444" mass="50475">MPDKFAFVLEDGSGRPSREDMTRVRSHSMRGRNVRIDSRRSKRREKQQKNRMAVAEEQVIVRAPASDLACVHFATTVDDRSRQILFKILAISATSNLLYPVERCIDLHKVEDYVRWLSQDAGFVHITLFTTCAIDDFALHQQPTALTVQYLNKALSYVNKKLSETEGYKADTILIIVMTLAFVATMFQDLDAVSAHIGGLRQLVQLRGGRQYLISNPKTYFKIERIELSWCLSTGCKPMFFSSPVSWEPYFRGSQPVPFALADSMSIDIATWPKLAGIYKDLQCLANLINDNEEQGTKMDAHLFQNAVHSLQSRLLALQGELGSGIAECLRLGMLAALTTTFRLPTRKMPHAHLASQLRIILKSTRATTPGMRIMLTWVFFMSVIAVFDVTEPWISQSWHTLVGEKSWDTMRSILKRLVWIRCIHDEPGQKIFMQLGQLSRVSM</sequence>
<protein>
    <recommendedName>
        <fullName evidence="4">Transcription factor domain-containing protein</fullName>
    </recommendedName>
</protein>
<evidence type="ECO:0000313" key="3">
    <source>
        <dbReference type="Proteomes" id="UP000240883"/>
    </source>
</evidence>
<name>A0A2T2NI99_CORCC</name>
<feature type="compositionally biased region" description="Basic residues" evidence="1">
    <location>
        <begin position="24"/>
        <end position="33"/>
    </location>
</feature>
<dbReference type="EMBL" id="KZ678137">
    <property type="protein sequence ID" value="PSN65089.1"/>
    <property type="molecule type" value="Genomic_DNA"/>
</dbReference>
<dbReference type="Proteomes" id="UP000240883">
    <property type="component" value="Unassembled WGS sequence"/>
</dbReference>
<proteinExistence type="predicted"/>
<keyword evidence="3" id="KW-1185">Reference proteome</keyword>
<dbReference type="AlphaFoldDB" id="A0A2T2NI99"/>
<evidence type="ECO:0000313" key="2">
    <source>
        <dbReference type="EMBL" id="PSN65089.1"/>
    </source>
</evidence>
<reference evidence="2 3" key="1">
    <citation type="journal article" date="2018" name="Front. Microbiol.">
        <title>Genome-Wide Analysis of Corynespora cassiicola Leaf Fall Disease Putative Effectors.</title>
        <authorList>
            <person name="Lopez D."/>
            <person name="Ribeiro S."/>
            <person name="Label P."/>
            <person name="Fumanal B."/>
            <person name="Venisse J.S."/>
            <person name="Kohler A."/>
            <person name="de Oliveira R.R."/>
            <person name="Labutti K."/>
            <person name="Lipzen A."/>
            <person name="Lail K."/>
            <person name="Bauer D."/>
            <person name="Ohm R.A."/>
            <person name="Barry K.W."/>
            <person name="Spatafora J."/>
            <person name="Grigoriev I.V."/>
            <person name="Martin F.M."/>
            <person name="Pujade-Renaud V."/>
        </authorList>
    </citation>
    <scope>NUCLEOTIDE SEQUENCE [LARGE SCALE GENOMIC DNA]</scope>
    <source>
        <strain evidence="2 3">Philippines</strain>
    </source>
</reference>
<dbReference type="PANTHER" id="PTHR37540">
    <property type="entry name" value="TRANSCRIPTION FACTOR (ACR-2), PUTATIVE-RELATED-RELATED"/>
    <property type="match status" value="1"/>
</dbReference>
<evidence type="ECO:0000256" key="1">
    <source>
        <dbReference type="SAM" id="MobiDB-lite"/>
    </source>
</evidence>
<dbReference type="PANTHER" id="PTHR37540:SF5">
    <property type="entry name" value="TRANSCRIPTION FACTOR DOMAIN-CONTAINING PROTEIN"/>
    <property type="match status" value="1"/>
</dbReference>
<feature type="compositionally biased region" description="Basic and acidic residues" evidence="1">
    <location>
        <begin position="12"/>
        <end position="23"/>
    </location>
</feature>
<feature type="region of interest" description="Disordered" evidence="1">
    <location>
        <begin position="10"/>
        <end position="51"/>
    </location>
</feature>
<evidence type="ECO:0008006" key="4">
    <source>
        <dbReference type="Google" id="ProtNLM"/>
    </source>
</evidence>
<organism evidence="2 3">
    <name type="scientific">Corynespora cassiicola Philippines</name>
    <dbReference type="NCBI Taxonomy" id="1448308"/>
    <lineage>
        <taxon>Eukaryota</taxon>
        <taxon>Fungi</taxon>
        <taxon>Dikarya</taxon>
        <taxon>Ascomycota</taxon>
        <taxon>Pezizomycotina</taxon>
        <taxon>Dothideomycetes</taxon>
        <taxon>Pleosporomycetidae</taxon>
        <taxon>Pleosporales</taxon>
        <taxon>Corynesporascaceae</taxon>
        <taxon>Corynespora</taxon>
    </lineage>
</organism>